<dbReference type="AlphaFoldDB" id="A0A6M3JP70"/>
<reference evidence="1" key="1">
    <citation type="submission" date="2020-03" db="EMBL/GenBank/DDBJ databases">
        <title>The deep terrestrial virosphere.</title>
        <authorList>
            <person name="Holmfeldt K."/>
            <person name="Nilsson E."/>
            <person name="Simone D."/>
            <person name="Lopez-Fernandez M."/>
            <person name="Wu X."/>
            <person name="de Brujin I."/>
            <person name="Lundin D."/>
            <person name="Andersson A."/>
            <person name="Bertilsson S."/>
            <person name="Dopson M."/>
        </authorList>
    </citation>
    <scope>NUCLEOTIDE SEQUENCE</scope>
    <source>
        <strain evidence="1">MM415A03535</strain>
    </source>
</reference>
<sequence>MNKKGKILRDMERVRVCPGSRLCGVSLCTHSAPHAKTEGCDNGCYGNSGCVPLEGVKDE</sequence>
<organism evidence="1">
    <name type="scientific">viral metagenome</name>
    <dbReference type="NCBI Taxonomy" id="1070528"/>
    <lineage>
        <taxon>unclassified sequences</taxon>
        <taxon>metagenomes</taxon>
        <taxon>organismal metagenomes</taxon>
    </lineage>
</organism>
<proteinExistence type="predicted"/>
<accession>A0A6M3JP70</accession>
<name>A0A6M3JP70_9ZZZZ</name>
<gene>
    <name evidence="1" type="ORF">MM415A03535_0002</name>
</gene>
<evidence type="ECO:0000313" key="1">
    <source>
        <dbReference type="EMBL" id="QJA70851.1"/>
    </source>
</evidence>
<protein>
    <submittedName>
        <fullName evidence="1">Uncharacterized protein</fullName>
    </submittedName>
</protein>
<dbReference type="EMBL" id="MT141826">
    <property type="protein sequence ID" value="QJA70851.1"/>
    <property type="molecule type" value="Genomic_DNA"/>
</dbReference>